<sequence length="480" mass="53620">MAQALETEKMPIQVYVLNEEEQQSPPMRLNQQTQSEPSASAVPRHPRPAGPLSTTDRRGNIIGNAGLEFVSDVASTRATSSQTRIRELVETRQRERISLPARGTAGAVWADSSEPPLRRPCSVTLAMSCVVYAEGDEVIGPTEETEEYEDELEVSTEQEATTREFSDDIAPLLKEIQRRLYPTVSELLADPDLSTGCTGAMLSLLRGVQNQQKWAFMIATASGTIPQNLFLGAQGSFGSYDQCLEAERINADGLVDLRGQYCTLYLNPNQRMFNQLKELLKDDPFVKDTLLKMKSWPKEVLGLPTGLKLGLCTPNLCSPKELNHILDKLVNKVYGTKFEIGNCRIKHDKMLTPFQRFVIASGYGLLLLVVAGTTADFYLNRVRDEPIYISPWFAVTLLMMFSARRNVLRLFTPYTPQTKELGFLNGIKVLLACWVVYGHSAIFISPDVFLHLSGYVLLLQKVPFQIVANSFMAVSSFFFL</sequence>
<gene>
    <name evidence="4" type="ORF">BIW11_13778</name>
</gene>
<evidence type="ECO:0000313" key="4">
    <source>
        <dbReference type="EMBL" id="OQR67017.1"/>
    </source>
</evidence>
<dbReference type="InterPro" id="IPR006621">
    <property type="entry name" value="Nose-resist-to-fluoxetine_N"/>
</dbReference>
<feature type="transmembrane region" description="Helical" evidence="2">
    <location>
        <begin position="354"/>
        <end position="375"/>
    </location>
</feature>
<evidence type="ECO:0000259" key="3">
    <source>
        <dbReference type="SMART" id="SM00703"/>
    </source>
</evidence>
<evidence type="ECO:0000256" key="1">
    <source>
        <dbReference type="SAM" id="MobiDB-lite"/>
    </source>
</evidence>
<organism evidence="4 5">
    <name type="scientific">Tropilaelaps mercedesae</name>
    <dbReference type="NCBI Taxonomy" id="418985"/>
    <lineage>
        <taxon>Eukaryota</taxon>
        <taxon>Metazoa</taxon>
        <taxon>Ecdysozoa</taxon>
        <taxon>Arthropoda</taxon>
        <taxon>Chelicerata</taxon>
        <taxon>Arachnida</taxon>
        <taxon>Acari</taxon>
        <taxon>Parasitiformes</taxon>
        <taxon>Mesostigmata</taxon>
        <taxon>Gamasina</taxon>
        <taxon>Dermanyssoidea</taxon>
        <taxon>Laelapidae</taxon>
        <taxon>Tropilaelaps</taxon>
    </lineage>
</organism>
<reference evidence="4 5" key="1">
    <citation type="journal article" date="2017" name="Gigascience">
        <title>Draft genome of the honey bee ectoparasitic mite, Tropilaelaps mercedesae, is shaped by the parasitic life history.</title>
        <authorList>
            <person name="Dong X."/>
            <person name="Armstrong S.D."/>
            <person name="Xia D."/>
            <person name="Makepeace B.L."/>
            <person name="Darby A.C."/>
            <person name="Kadowaki T."/>
        </authorList>
    </citation>
    <scope>NUCLEOTIDE SEQUENCE [LARGE SCALE GENOMIC DNA]</scope>
    <source>
        <strain evidence="4">Wuxi-XJTLU</strain>
    </source>
</reference>
<name>A0A1V9X0M9_9ACAR</name>
<feature type="region of interest" description="Disordered" evidence="1">
    <location>
        <begin position="21"/>
        <end position="59"/>
    </location>
</feature>
<dbReference type="SMART" id="SM00703">
    <property type="entry name" value="NRF"/>
    <property type="match status" value="1"/>
</dbReference>
<keyword evidence="2" id="KW-0472">Membrane</keyword>
<dbReference type="Proteomes" id="UP000192247">
    <property type="component" value="Unassembled WGS sequence"/>
</dbReference>
<keyword evidence="2" id="KW-0812">Transmembrane</keyword>
<dbReference type="AlphaFoldDB" id="A0A1V9X0M9"/>
<comment type="caution">
    <text evidence="4">The sequence shown here is derived from an EMBL/GenBank/DDBJ whole genome shotgun (WGS) entry which is preliminary data.</text>
</comment>
<dbReference type="InParanoid" id="A0A1V9X0M9"/>
<keyword evidence="5" id="KW-1185">Reference proteome</keyword>
<feature type="compositionally biased region" description="Polar residues" evidence="1">
    <location>
        <begin position="23"/>
        <end position="38"/>
    </location>
</feature>
<evidence type="ECO:0000256" key="2">
    <source>
        <dbReference type="SAM" id="Phobius"/>
    </source>
</evidence>
<dbReference type="EMBL" id="MNPL01030270">
    <property type="protein sequence ID" value="OQR67017.1"/>
    <property type="molecule type" value="Genomic_DNA"/>
</dbReference>
<dbReference type="PANTHER" id="PTHR11161:SF0">
    <property type="entry name" value="O-ACYLTRANSFERASE LIKE PROTEIN"/>
    <property type="match status" value="1"/>
</dbReference>
<feature type="transmembrane region" description="Helical" evidence="2">
    <location>
        <begin position="387"/>
        <end position="403"/>
    </location>
</feature>
<feature type="domain" description="Nose resistant-to-fluoxetine protein N-terminal" evidence="3">
    <location>
        <begin position="194"/>
        <end position="345"/>
    </location>
</feature>
<keyword evidence="2" id="KW-1133">Transmembrane helix</keyword>
<proteinExistence type="predicted"/>
<feature type="transmembrane region" description="Helical" evidence="2">
    <location>
        <begin position="423"/>
        <end position="442"/>
    </location>
</feature>
<accession>A0A1V9X0M9</accession>
<protein>
    <submittedName>
        <fullName evidence="4">Nose resistant to fluoxetine protein 6-like</fullName>
    </submittedName>
</protein>
<dbReference type="PANTHER" id="PTHR11161">
    <property type="entry name" value="O-ACYLTRANSFERASE"/>
    <property type="match status" value="1"/>
</dbReference>
<dbReference type="OrthoDB" id="6513759at2759"/>
<evidence type="ECO:0000313" key="5">
    <source>
        <dbReference type="Proteomes" id="UP000192247"/>
    </source>
</evidence>
<feature type="non-terminal residue" evidence="4">
    <location>
        <position position="480"/>
    </location>
</feature>
<dbReference type="InterPro" id="IPR052728">
    <property type="entry name" value="O2_lipid_transport_reg"/>
</dbReference>
<dbReference type="Pfam" id="PF20146">
    <property type="entry name" value="NRF"/>
    <property type="match status" value="1"/>
</dbReference>